<dbReference type="PANTHER" id="PTHR42059:SF1">
    <property type="entry name" value="TNT DOMAIN-CONTAINING PROTEIN"/>
    <property type="match status" value="1"/>
</dbReference>
<evidence type="ECO:0000256" key="2">
    <source>
        <dbReference type="SAM" id="SignalP"/>
    </source>
</evidence>
<dbReference type="GO" id="GO:0050135">
    <property type="term" value="F:NADP+ nucleosidase activity"/>
    <property type="evidence" value="ECO:0007669"/>
    <property type="project" value="InterPro"/>
</dbReference>
<dbReference type="KEGG" id="spun:BFF78_09000"/>
<name>A0A1D7Y6L2_9ACTN</name>
<dbReference type="RefSeq" id="WP_069777812.1">
    <property type="nucleotide sequence ID" value="NZ_CP017248.1"/>
</dbReference>
<dbReference type="Pfam" id="PF14021">
    <property type="entry name" value="TNT"/>
    <property type="match status" value="1"/>
</dbReference>
<feature type="domain" description="TNT" evidence="3">
    <location>
        <begin position="132"/>
        <end position="225"/>
    </location>
</feature>
<feature type="chain" id="PRO_5039514969" description="TNT domain-containing protein" evidence="2">
    <location>
        <begin position="29"/>
        <end position="227"/>
    </location>
</feature>
<sequence>MRVPRAFVGSALASLLLLVGTSPATAHAGHPRAGNTTLCPTTHRTRVPGFEPPKQYTPYFRDDWRLGPKFLPRTGPLGKMLKGYQHTDHTSANRFLACYWQTDPATQRPGWWFPDHDGFVLKNGKPVEHPVTLRKGQLVDLFGSGFGNFLAPAGTPYAKRAIPPSNLDQYVVNCPFSYHLYRVLQPFTVEAGPIRPWFGQPGLGLQYMTLEKIPQLAMEHKLEEIPT</sequence>
<reference evidence="5" key="1">
    <citation type="submission" date="2016-09" db="EMBL/GenBank/DDBJ databases">
        <title>Streptomyces puniciscabiei strain:TW1S1 Genome sequencing and assembly.</title>
        <authorList>
            <person name="Kim M.-K."/>
            <person name="Kim S.B."/>
        </authorList>
    </citation>
    <scope>NUCLEOTIDE SEQUENCE [LARGE SCALE GENOMIC DNA]</scope>
    <source>
        <strain evidence="5">TW1S1</strain>
    </source>
</reference>
<evidence type="ECO:0000313" key="4">
    <source>
        <dbReference type="EMBL" id="AOR31164.1"/>
    </source>
</evidence>
<evidence type="ECO:0000313" key="5">
    <source>
        <dbReference type="Proteomes" id="UP000094960"/>
    </source>
</evidence>
<organism evidence="4 5">
    <name type="scientific">Streptomyces fodineus</name>
    <dbReference type="NCBI Taxonomy" id="1904616"/>
    <lineage>
        <taxon>Bacteria</taxon>
        <taxon>Bacillati</taxon>
        <taxon>Actinomycetota</taxon>
        <taxon>Actinomycetes</taxon>
        <taxon>Kitasatosporales</taxon>
        <taxon>Streptomycetaceae</taxon>
        <taxon>Streptomyces</taxon>
    </lineage>
</organism>
<dbReference type="InterPro" id="IPR025331">
    <property type="entry name" value="TNT"/>
</dbReference>
<proteinExistence type="predicted"/>
<dbReference type="InterPro" id="IPR053024">
    <property type="entry name" value="Fungal_surface_NADase"/>
</dbReference>
<keyword evidence="5" id="KW-1185">Reference proteome</keyword>
<evidence type="ECO:0000259" key="3">
    <source>
        <dbReference type="Pfam" id="PF14021"/>
    </source>
</evidence>
<dbReference type="EMBL" id="CP017248">
    <property type="protein sequence ID" value="AOR31164.1"/>
    <property type="molecule type" value="Genomic_DNA"/>
</dbReference>
<feature type="signal peptide" evidence="2">
    <location>
        <begin position="1"/>
        <end position="28"/>
    </location>
</feature>
<dbReference type="Proteomes" id="UP000094960">
    <property type="component" value="Chromosome"/>
</dbReference>
<protein>
    <recommendedName>
        <fullName evidence="3">TNT domain-containing protein</fullName>
    </recommendedName>
</protein>
<keyword evidence="2" id="KW-0732">Signal</keyword>
<evidence type="ECO:0000256" key="1">
    <source>
        <dbReference type="SAM" id="MobiDB-lite"/>
    </source>
</evidence>
<dbReference type="PANTHER" id="PTHR42059">
    <property type="entry name" value="TNT DOMAIN-CONTAINING PROTEIN"/>
    <property type="match status" value="1"/>
</dbReference>
<dbReference type="AlphaFoldDB" id="A0A1D7Y6L2"/>
<feature type="region of interest" description="Disordered" evidence="1">
    <location>
        <begin position="25"/>
        <end position="52"/>
    </location>
</feature>
<gene>
    <name evidence="4" type="ORF">BFF78_09000</name>
</gene>
<accession>A0A1D7Y6L2</accession>